<dbReference type="AlphaFoldDB" id="A0A9J6P638"/>
<dbReference type="InterPro" id="IPR000182">
    <property type="entry name" value="GNAT_dom"/>
</dbReference>
<protein>
    <submittedName>
        <fullName evidence="2">GNAT family N-acetyltransferase</fullName>
    </submittedName>
</protein>
<organism evidence="2 3">
    <name type="scientific">Oceanirhabdus seepicola</name>
    <dbReference type="NCBI Taxonomy" id="2828781"/>
    <lineage>
        <taxon>Bacteria</taxon>
        <taxon>Bacillati</taxon>
        <taxon>Bacillota</taxon>
        <taxon>Clostridia</taxon>
        <taxon>Eubacteriales</taxon>
        <taxon>Clostridiaceae</taxon>
        <taxon>Oceanirhabdus</taxon>
    </lineage>
</organism>
<dbReference type="Proteomes" id="UP001056429">
    <property type="component" value="Unassembled WGS sequence"/>
</dbReference>
<reference evidence="2" key="2">
    <citation type="submission" date="2021-04" db="EMBL/GenBank/DDBJ databases">
        <authorList>
            <person name="Dong X."/>
        </authorList>
    </citation>
    <scope>NUCLEOTIDE SEQUENCE</scope>
    <source>
        <strain evidence="2">ZWT</strain>
    </source>
</reference>
<reference evidence="2" key="1">
    <citation type="journal article" date="2021" name="mSystems">
        <title>Bacteria and Archaea Synergistically Convert Glycine Betaine to Biogenic Methane in the Formosa Cold Seep of the South China Sea.</title>
        <authorList>
            <person name="Li L."/>
            <person name="Zhang W."/>
            <person name="Zhang S."/>
            <person name="Song L."/>
            <person name="Sun Q."/>
            <person name="Zhang H."/>
            <person name="Xiang H."/>
            <person name="Dong X."/>
        </authorList>
    </citation>
    <scope>NUCLEOTIDE SEQUENCE</scope>
    <source>
        <strain evidence="2">ZWT</strain>
    </source>
</reference>
<dbReference type="SUPFAM" id="SSF55729">
    <property type="entry name" value="Acyl-CoA N-acyltransferases (Nat)"/>
    <property type="match status" value="1"/>
</dbReference>
<dbReference type="PANTHER" id="PTHR42919:SF20">
    <property type="entry name" value="GCN5-RELATED N-ACETYLTRANSFERASE 10, CHLOROPLASTIC"/>
    <property type="match status" value="1"/>
</dbReference>
<dbReference type="GO" id="GO:0007064">
    <property type="term" value="P:mitotic sister chromatid cohesion"/>
    <property type="evidence" value="ECO:0007669"/>
    <property type="project" value="TreeGrafter"/>
</dbReference>
<dbReference type="PROSITE" id="PS51186">
    <property type="entry name" value="GNAT"/>
    <property type="match status" value="1"/>
</dbReference>
<dbReference type="GO" id="GO:0031415">
    <property type="term" value="C:NatA complex"/>
    <property type="evidence" value="ECO:0007669"/>
    <property type="project" value="TreeGrafter"/>
</dbReference>
<evidence type="ECO:0000313" key="2">
    <source>
        <dbReference type="EMBL" id="MCM1992191.1"/>
    </source>
</evidence>
<evidence type="ECO:0000259" key="1">
    <source>
        <dbReference type="PROSITE" id="PS51186"/>
    </source>
</evidence>
<dbReference type="InterPro" id="IPR016181">
    <property type="entry name" value="Acyl_CoA_acyltransferase"/>
</dbReference>
<accession>A0A9J6P638</accession>
<feature type="domain" description="N-acetyltransferase" evidence="1">
    <location>
        <begin position="29"/>
        <end position="163"/>
    </location>
</feature>
<dbReference type="Pfam" id="PF00583">
    <property type="entry name" value="Acetyltransf_1"/>
    <property type="match status" value="1"/>
</dbReference>
<dbReference type="RefSeq" id="WP_250861357.1">
    <property type="nucleotide sequence ID" value="NZ_JAGSOJ010000005.1"/>
</dbReference>
<dbReference type="PANTHER" id="PTHR42919">
    <property type="entry name" value="N-ALPHA-ACETYLTRANSFERASE"/>
    <property type="match status" value="1"/>
</dbReference>
<dbReference type="EMBL" id="JAGSOJ010000005">
    <property type="protein sequence ID" value="MCM1992191.1"/>
    <property type="molecule type" value="Genomic_DNA"/>
</dbReference>
<evidence type="ECO:0000313" key="3">
    <source>
        <dbReference type="Proteomes" id="UP001056429"/>
    </source>
</evidence>
<gene>
    <name evidence="2" type="ORF">KDK92_20915</name>
</gene>
<sequence>MKINLKRTLSKEVESSYKWGIEYLTVDGIELTERLKCYLSKFTEGILDPDIAGKKPDKFIENLQNSVFGEFSKRYIITAYDKEEVVGILIGIPINERRLHIYSLHASAEYRGKGVGSDLLTRCINDMYKNDFEEISLDVHSDNKPAYNLYRKFNFLEIKDNIK</sequence>
<name>A0A9J6P638_9CLOT</name>
<dbReference type="GO" id="GO:0008080">
    <property type="term" value="F:N-acetyltransferase activity"/>
    <property type="evidence" value="ECO:0007669"/>
    <property type="project" value="TreeGrafter"/>
</dbReference>
<dbReference type="CDD" id="cd04301">
    <property type="entry name" value="NAT_SF"/>
    <property type="match status" value="1"/>
</dbReference>
<keyword evidence="3" id="KW-1185">Reference proteome</keyword>
<dbReference type="InterPro" id="IPR051556">
    <property type="entry name" value="N-term/lysine_N-AcTrnsfr"/>
</dbReference>
<proteinExistence type="predicted"/>
<comment type="caution">
    <text evidence="2">The sequence shown here is derived from an EMBL/GenBank/DDBJ whole genome shotgun (WGS) entry which is preliminary data.</text>
</comment>
<dbReference type="Gene3D" id="3.40.630.30">
    <property type="match status" value="1"/>
</dbReference>